<dbReference type="InterPro" id="IPR045384">
    <property type="entry name" value="DUF6527"/>
</dbReference>
<dbReference type="EMBL" id="RWKW01000074">
    <property type="protein sequence ID" value="RST84799.1"/>
    <property type="molecule type" value="Genomic_DNA"/>
</dbReference>
<dbReference type="AlphaFoldDB" id="A0A3S0AQQ0"/>
<dbReference type="Pfam" id="PF20137">
    <property type="entry name" value="BubE"/>
    <property type="match status" value="1"/>
</dbReference>
<dbReference type="Proteomes" id="UP000278398">
    <property type="component" value="Unassembled WGS sequence"/>
</dbReference>
<keyword evidence="2" id="KW-1185">Reference proteome</keyword>
<protein>
    <submittedName>
        <fullName evidence="1">Uncharacterized protein</fullName>
    </submittedName>
</protein>
<evidence type="ECO:0000313" key="2">
    <source>
        <dbReference type="Proteomes" id="UP000278398"/>
    </source>
</evidence>
<evidence type="ECO:0000313" key="1">
    <source>
        <dbReference type="EMBL" id="RST84799.1"/>
    </source>
</evidence>
<accession>A0A3S0AQQ0</accession>
<proteinExistence type="predicted"/>
<name>A0A3S0AQQ0_9HYPH</name>
<dbReference type="OrthoDB" id="3788717at2"/>
<dbReference type="RefSeq" id="WP_126701513.1">
    <property type="nucleotide sequence ID" value="NZ_RWKW01000074.1"/>
</dbReference>
<sequence length="158" mass="17580">MIKHKSLQHVFVDSFPSSLEPGKLYVSVEYGSVAHGCCCGCGEEIVTPLTPTDWHIVYDGETITLHPSVGNWTLACRSHYIIRKGEVIEAPAWSDQQVAAERRRDGRAKAAYFGTTQAASPSIASTAVTPERDAPQYLLSGNIGWKARIRRFWTKIFR</sequence>
<comment type="caution">
    <text evidence="1">The sequence shown here is derived from an EMBL/GenBank/DDBJ whole genome shotgun (WGS) entry which is preliminary data.</text>
</comment>
<reference evidence="1 2" key="1">
    <citation type="submission" date="2018-12" db="EMBL/GenBank/DDBJ databases">
        <title>Mesorhizobium carbonis sp. nov., isolated from coal mine water.</title>
        <authorList>
            <person name="Xin W."/>
            <person name="Xu Z."/>
            <person name="Xiang F."/>
            <person name="Zhang J."/>
            <person name="Xi L."/>
            <person name="Liu J."/>
        </authorList>
    </citation>
    <scope>NUCLEOTIDE SEQUENCE [LARGE SCALE GENOMIC DNA]</scope>
    <source>
        <strain evidence="1 2">B2.3</strain>
    </source>
</reference>
<gene>
    <name evidence="1" type="ORF">EJC49_18980</name>
</gene>
<organism evidence="1 2">
    <name type="scientific">Aquibium carbonis</name>
    <dbReference type="NCBI Taxonomy" id="2495581"/>
    <lineage>
        <taxon>Bacteria</taxon>
        <taxon>Pseudomonadati</taxon>
        <taxon>Pseudomonadota</taxon>
        <taxon>Alphaproteobacteria</taxon>
        <taxon>Hyphomicrobiales</taxon>
        <taxon>Phyllobacteriaceae</taxon>
        <taxon>Aquibium</taxon>
    </lineage>
</organism>